<gene>
    <name evidence="2" type="ORF">CSSPJE1EN1_LOCUS25289</name>
</gene>
<protein>
    <submittedName>
        <fullName evidence="2">Uncharacterized protein</fullName>
    </submittedName>
</protein>
<evidence type="ECO:0000256" key="1">
    <source>
        <dbReference type="SAM" id="MobiDB-lite"/>
    </source>
</evidence>
<accession>A0ABP0V7I0</accession>
<proteinExistence type="predicted"/>
<evidence type="ECO:0000313" key="3">
    <source>
        <dbReference type="Proteomes" id="UP001497444"/>
    </source>
</evidence>
<organism evidence="2 3">
    <name type="scientific">Sphagnum jensenii</name>
    <dbReference type="NCBI Taxonomy" id="128206"/>
    <lineage>
        <taxon>Eukaryota</taxon>
        <taxon>Viridiplantae</taxon>
        <taxon>Streptophyta</taxon>
        <taxon>Embryophyta</taxon>
        <taxon>Bryophyta</taxon>
        <taxon>Sphagnophytina</taxon>
        <taxon>Sphagnopsida</taxon>
        <taxon>Sphagnales</taxon>
        <taxon>Sphagnaceae</taxon>
        <taxon>Sphagnum</taxon>
    </lineage>
</organism>
<feature type="region of interest" description="Disordered" evidence="1">
    <location>
        <begin position="254"/>
        <end position="279"/>
    </location>
</feature>
<comment type="caution">
    <text evidence="2">The sequence shown here is derived from an EMBL/GenBank/DDBJ whole genome shotgun (WGS) entry which is preliminary data.</text>
</comment>
<keyword evidence="3" id="KW-1185">Reference proteome</keyword>
<name>A0ABP0V7I0_9BRYO</name>
<dbReference type="Proteomes" id="UP001497444">
    <property type="component" value="Unassembled WGS sequence"/>
</dbReference>
<feature type="region of interest" description="Disordered" evidence="1">
    <location>
        <begin position="132"/>
        <end position="155"/>
    </location>
</feature>
<sequence>MNYKDKLDNCLVSLDVGEKNALLIVLAADGTICRRGNGNPDKELPLLKGQSDLEHYRAFMMTVHEELFQFSGVFDQTPIVGSPCKMMIVFSGPDGEEAGFKCTYGLDSQGPPREIVEMLVNAVKITDPWYEREREKLSSPSTHDPQAGAEPDAAGVPRRKWWQGTQYRLKLRLVDSIPHTAAIPPRVTAYLAQAVYEIYQAQMRPDDSMVYSRHGMPVVCISAGREDQSIKKQGQEDSVKSIGSEVSTIIHHHLHRPAHECSIPGQDTGRQKKSKEQLA</sequence>
<evidence type="ECO:0000313" key="2">
    <source>
        <dbReference type="EMBL" id="CAK9249911.1"/>
    </source>
</evidence>
<reference evidence="2" key="1">
    <citation type="submission" date="2024-02" db="EMBL/GenBank/DDBJ databases">
        <authorList>
            <consortium name="ELIXIR-Norway"/>
            <consortium name="Elixir Norway"/>
        </authorList>
    </citation>
    <scope>NUCLEOTIDE SEQUENCE</scope>
</reference>
<dbReference type="EMBL" id="CAXAQS010000068">
    <property type="protein sequence ID" value="CAK9249911.1"/>
    <property type="molecule type" value="Genomic_DNA"/>
</dbReference>